<sequence>MENANDDQRHIGKSDIDAAAQHTGKNIKGYRPEEQVKAVNQFRSEEAQKEHEKALKDDPTYAARSHGNEPHPGALVDKELKRVDEETVRKMDERKRNA</sequence>
<dbReference type="AlphaFoldDB" id="A0AA39YLN3"/>
<evidence type="ECO:0000313" key="2">
    <source>
        <dbReference type="EMBL" id="KAK0654869.1"/>
    </source>
</evidence>
<feature type="compositionally biased region" description="Basic and acidic residues" evidence="1">
    <location>
        <begin position="1"/>
        <end position="16"/>
    </location>
</feature>
<dbReference type="EMBL" id="JAULSV010000001">
    <property type="protein sequence ID" value="KAK0654869.1"/>
    <property type="molecule type" value="Genomic_DNA"/>
</dbReference>
<reference evidence="2" key="1">
    <citation type="submission" date="2023-06" db="EMBL/GenBank/DDBJ databases">
        <title>Genome-scale phylogeny and comparative genomics of the fungal order Sordariales.</title>
        <authorList>
            <consortium name="Lawrence Berkeley National Laboratory"/>
            <person name="Hensen N."/>
            <person name="Bonometti L."/>
            <person name="Westerberg I."/>
            <person name="Brannstrom I.O."/>
            <person name="Guillou S."/>
            <person name="Cros-Aarteil S."/>
            <person name="Calhoun S."/>
            <person name="Haridas S."/>
            <person name="Kuo A."/>
            <person name="Mondo S."/>
            <person name="Pangilinan J."/>
            <person name="Riley R."/>
            <person name="Labutti K."/>
            <person name="Andreopoulos B."/>
            <person name="Lipzen A."/>
            <person name="Chen C."/>
            <person name="Yanf M."/>
            <person name="Daum C."/>
            <person name="Ng V."/>
            <person name="Clum A."/>
            <person name="Steindorff A."/>
            <person name="Ohm R."/>
            <person name="Martin F."/>
            <person name="Silar P."/>
            <person name="Natvig D."/>
            <person name="Lalanne C."/>
            <person name="Gautier V."/>
            <person name="Ament-Velasquez S.L."/>
            <person name="Kruys A."/>
            <person name="Hutchinson M.I."/>
            <person name="Powell A.J."/>
            <person name="Barry K."/>
            <person name="Miller A.N."/>
            <person name="Grigoriev I.V."/>
            <person name="Debuchy R."/>
            <person name="Gladieux P."/>
            <person name="Thoren M.H."/>
            <person name="Johannesson H."/>
        </authorList>
    </citation>
    <scope>NUCLEOTIDE SEQUENCE</scope>
    <source>
        <strain evidence="2">SMH2532-1</strain>
    </source>
</reference>
<evidence type="ECO:0000313" key="3">
    <source>
        <dbReference type="Proteomes" id="UP001174936"/>
    </source>
</evidence>
<accession>A0AA39YLN3</accession>
<dbReference type="PANTHER" id="PTHR39475">
    <property type="entry name" value="CONIDIATION-SPECIFIC PROTEIN 6"/>
    <property type="match status" value="1"/>
</dbReference>
<organism evidence="2 3">
    <name type="scientific">Cercophora newfieldiana</name>
    <dbReference type="NCBI Taxonomy" id="92897"/>
    <lineage>
        <taxon>Eukaryota</taxon>
        <taxon>Fungi</taxon>
        <taxon>Dikarya</taxon>
        <taxon>Ascomycota</taxon>
        <taxon>Pezizomycotina</taxon>
        <taxon>Sordariomycetes</taxon>
        <taxon>Sordariomycetidae</taxon>
        <taxon>Sordariales</taxon>
        <taxon>Lasiosphaeriaceae</taxon>
        <taxon>Cercophora</taxon>
    </lineage>
</organism>
<dbReference type="Proteomes" id="UP001174936">
    <property type="component" value="Unassembled WGS sequence"/>
</dbReference>
<feature type="region of interest" description="Disordered" evidence="1">
    <location>
        <begin position="1"/>
        <end position="98"/>
    </location>
</feature>
<name>A0AA39YLN3_9PEZI</name>
<keyword evidence="3" id="KW-1185">Reference proteome</keyword>
<feature type="compositionally biased region" description="Basic and acidic residues" evidence="1">
    <location>
        <begin position="43"/>
        <end position="59"/>
    </location>
</feature>
<feature type="compositionally biased region" description="Basic and acidic residues" evidence="1">
    <location>
        <begin position="76"/>
        <end position="98"/>
    </location>
</feature>
<proteinExistence type="predicted"/>
<evidence type="ECO:0000256" key="1">
    <source>
        <dbReference type="SAM" id="MobiDB-lite"/>
    </source>
</evidence>
<comment type="caution">
    <text evidence="2">The sequence shown here is derived from an EMBL/GenBank/DDBJ whole genome shotgun (WGS) entry which is preliminary data.</text>
</comment>
<dbReference type="PANTHER" id="PTHR39475:SF1">
    <property type="entry name" value="CONIDIATION-SPECIFIC PROTEIN 6"/>
    <property type="match status" value="1"/>
</dbReference>
<gene>
    <name evidence="2" type="ORF">B0T16DRAFT_450623</name>
</gene>
<protein>
    <submittedName>
        <fullName evidence="2">Uncharacterized protein</fullName>
    </submittedName>
</protein>